<dbReference type="PANTHER" id="PTHR46082:SF6">
    <property type="entry name" value="AAA+ ATPASE DOMAIN-CONTAINING PROTEIN-RELATED"/>
    <property type="match status" value="1"/>
</dbReference>
<dbReference type="OrthoDB" id="20872at2759"/>
<sequence>MAELGAAAAVIQLLHYGTELGKFASALPGLVRRAPNKIMRWTDLCQAMLKLLEDIESRCINIDANLSILVQQCREDILGLQSMLRPVCFGSTVSHRQRLLDISFVVRKESEIQQLMLSSKSTFTMIALGVIMLSTSRLEARLAGGSPAVAPAVMGHKNRLPTGDDTLLNDLCATMTLFAASPMPLRFLATISPPDQIRAHLNALDWATNLELKPSGDLVTMHSVVRKGLREQLLTSPVWSKYQKLALEVMYVHFPTCFAQSARLQQGHELCPHVHAVLQNTMDRKVDQSTIDDVASICLRFCMYLLTVGRYARAAHIASSFQEWCQVGKISNFEMLSSLQAKEAVAITFQGDLSTSTKLHRNIYRERRHRLGKAALQTLHGLNNVAIAYQYNGDYAKAVEYHEKILTLKTSLLGSVHPDTILSWHNLGVSYHHQGQYRTAESMFKQTLSAWSKVYQPDDLFLLAARSNLGLSLFSQGRYVESEALHRHVCSERQRVLGKTHHETLKSLANLAMTLNERGYHAQAEMIYRDVLQNYMKKLGASHPDTLKMHHNLATALHDQGLYEEAEANIKSTISHLRLTYGNVHAETLEAMEFHAILLHCLEQYVAALEIAREVYEVRKTHSGFDDDNTQRSLRHVRDLAENLEEKRTMADFSTFVPIIVA</sequence>
<dbReference type="PRINTS" id="PR00381">
    <property type="entry name" value="KINESINLIGHT"/>
</dbReference>
<dbReference type="EMBL" id="ML978243">
    <property type="protein sequence ID" value="KAF2026444.1"/>
    <property type="molecule type" value="Genomic_DNA"/>
</dbReference>
<dbReference type="Pfam" id="PF13424">
    <property type="entry name" value="TPR_12"/>
    <property type="match status" value="3"/>
</dbReference>
<reference evidence="1" key="1">
    <citation type="journal article" date="2020" name="Stud. Mycol.">
        <title>101 Dothideomycetes genomes: a test case for predicting lifestyles and emergence of pathogens.</title>
        <authorList>
            <person name="Haridas S."/>
            <person name="Albert R."/>
            <person name="Binder M."/>
            <person name="Bloem J."/>
            <person name="Labutti K."/>
            <person name="Salamov A."/>
            <person name="Andreopoulos B."/>
            <person name="Baker S."/>
            <person name="Barry K."/>
            <person name="Bills G."/>
            <person name="Bluhm B."/>
            <person name="Cannon C."/>
            <person name="Castanera R."/>
            <person name="Culley D."/>
            <person name="Daum C."/>
            <person name="Ezra D."/>
            <person name="Gonzalez J."/>
            <person name="Henrissat B."/>
            <person name="Kuo A."/>
            <person name="Liang C."/>
            <person name="Lipzen A."/>
            <person name="Lutzoni F."/>
            <person name="Magnuson J."/>
            <person name="Mondo S."/>
            <person name="Nolan M."/>
            <person name="Ohm R."/>
            <person name="Pangilinan J."/>
            <person name="Park H.-J."/>
            <person name="Ramirez L."/>
            <person name="Alfaro M."/>
            <person name="Sun H."/>
            <person name="Tritt A."/>
            <person name="Yoshinaga Y."/>
            <person name="Zwiers L.-H."/>
            <person name="Turgeon B."/>
            <person name="Goodwin S."/>
            <person name="Spatafora J."/>
            <person name="Crous P."/>
            <person name="Grigoriev I."/>
        </authorList>
    </citation>
    <scope>NUCLEOTIDE SEQUENCE</scope>
    <source>
        <strain evidence="1">CBS 110217</strain>
    </source>
</reference>
<dbReference type="Gene3D" id="1.25.40.10">
    <property type="entry name" value="Tetratricopeptide repeat domain"/>
    <property type="match status" value="2"/>
</dbReference>
<dbReference type="Proteomes" id="UP000799777">
    <property type="component" value="Unassembled WGS sequence"/>
</dbReference>
<evidence type="ECO:0000313" key="1">
    <source>
        <dbReference type="EMBL" id="KAF2026444.1"/>
    </source>
</evidence>
<dbReference type="InterPro" id="IPR019734">
    <property type="entry name" value="TPR_rpt"/>
</dbReference>
<dbReference type="AlphaFoldDB" id="A0A9P4LJW2"/>
<comment type="caution">
    <text evidence="1">The sequence shown here is derived from an EMBL/GenBank/DDBJ whole genome shotgun (WGS) entry which is preliminary data.</text>
</comment>
<proteinExistence type="predicted"/>
<accession>A0A9P4LJW2</accession>
<dbReference type="InterPro" id="IPR011990">
    <property type="entry name" value="TPR-like_helical_dom_sf"/>
</dbReference>
<protein>
    <submittedName>
        <fullName evidence="1">TPR-like protein</fullName>
    </submittedName>
</protein>
<keyword evidence="2" id="KW-1185">Reference proteome</keyword>
<evidence type="ECO:0000313" key="2">
    <source>
        <dbReference type="Proteomes" id="UP000799777"/>
    </source>
</evidence>
<dbReference type="SUPFAM" id="SSF48452">
    <property type="entry name" value="TPR-like"/>
    <property type="match status" value="2"/>
</dbReference>
<dbReference type="PANTHER" id="PTHR46082">
    <property type="entry name" value="ATP/GTP-BINDING PROTEIN-RELATED"/>
    <property type="match status" value="1"/>
</dbReference>
<gene>
    <name evidence="1" type="ORF">EK21DRAFT_92379</name>
</gene>
<name>A0A9P4LJW2_9PLEO</name>
<dbReference type="InterPro" id="IPR053137">
    <property type="entry name" value="NLR-like"/>
</dbReference>
<organism evidence="1 2">
    <name type="scientific">Setomelanomma holmii</name>
    <dbReference type="NCBI Taxonomy" id="210430"/>
    <lineage>
        <taxon>Eukaryota</taxon>
        <taxon>Fungi</taxon>
        <taxon>Dikarya</taxon>
        <taxon>Ascomycota</taxon>
        <taxon>Pezizomycotina</taxon>
        <taxon>Dothideomycetes</taxon>
        <taxon>Pleosporomycetidae</taxon>
        <taxon>Pleosporales</taxon>
        <taxon>Pleosporineae</taxon>
        <taxon>Phaeosphaeriaceae</taxon>
        <taxon>Setomelanomma</taxon>
    </lineage>
</organism>
<dbReference type="SMART" id="SM00028">
    <property type="entry name" value="TPR"/>
    <property type="match status" value="4"/>
</dbReference>